<dbReference type="PROSITE" id="PS51421">
    <property type="entry name" value="RAS"/>
    <property type="match status" value="1"/>
</dbReference>
<dbReference type="PANTHER" id="PTHR47977">
    <property type="entry name" value="RAS-RELATED PROTEIN RAB"/>
    <property type="match status" value="1"/>
</dbReference>
<dbReference type="SMART" id="SM00176">
    <property type="entry name" value="RAN"/>
    <property type="match status" value="1"/>
</dbReference>
<keyword evidence="1" id="KW-0547">Nucleotide-binding</keyword>
<dbReference type="PROSITE" id="PS51419">
    <property type="entry name" value="RAB"/>
    <property type="match status" value="1"/>
</dbReference>
<reference evidence="3 4" key="1">
    <citation type="submission" date="2020-10" db="EMBL/GenBank/DDBJ databases">
        <authorList>
            <person name="Klimov P.B."/>
            <person name="Dyachkov S.M."/>
            <person name="Chetverikov P.E."/>
        </authorList>
    </citation>
    <scope>NUCLEOTIDE SEQUENCE [LARGE SCALE GENOMIC DNA]</scope>
    <source>
        <strain evidence="3">BMOC 18-1129-001#AD2665</strain>
        <tissue evidence="3">Entire mites</tissue>
    </source>
</reference>
<accession>A0ABQ7S9H9</accession>
<evidence type="ECO:0000256" key="2">
    <source>
        <dbReference type="ARBA" id="ARBA00023134"/>
    </source>
</evidence>
<comment type="caution">
    <text evidence="3">The sequence shown here is derived from an EMBL/GenBank/DDBJ whole genome shotgun (WGS) entry which is preliminary data.</text>
</comment>
<dbReference type="SMART" id="SM00174">
    <property type="entry name" value="RHO"/>
    <property type="match status" value="1"/>
</dbReference>
<keyword evidence="4" id="KW-1185">Reference proteome</keyword>
<dbReference type="InterPro" id="IPR001806">
    <property type="entry name" value="Small_GTPase"/>
</dbReference>
<dbReference type="Pfam" id="PF00071">
    <property type="entry name" value="Ras"/>
    <property type="match status" value="1"/>
</dbReference>
<sequence>MHSLAKVRQIDEYCLPLTSDATPYPSIDFDPRVYQYCGRISNKISESNASVENNRIPEKSVANSCVNQTRDFGFDWKSSLRTCKVIVTGDVAVGKTCLINRFGYDIYSNQYKTTIGVDFDVQKFHVLGVPFTLQIWDTAGLERFKSITSSYYRGCHAAIIVFDMSNLTTLANAMHWRNELLESCRTSCHTLSTEKLETPLLYLVGSKKDLLSDVDKDFAYHQAKVVANQIRAELWVVSAQSGDNVNELFTRIATVSFEQWILCEVHRIKFEASTLGILQKQSLMQYQKELWHQKKLIKITRKKKGDNERTKCINIKFVIK</sequence>
<gene>
    <name evidence="3" type="primary">Rab34</name>
    <name evidence="3" type="ORF">GZH46_01410</name>
</gene>
<dbReference type="InterPro" id="IPR050227">
    <property type="entry name" value="Rab"/>
</dbReference>
<name>A0ABQ7S9H9_9ACAR</name>
<dbReference type="EMBL" id="JAIFTH010000246">
    <property type="protein sequence ID" value="KAG9510056.1"/>
    <property type="molecule type" value="Genomic_DNA"/>
</dbReference>
<dbReference type="SMART" id="SM00175">
    <property type="entry name" value="RAB"/>
    <property type="match status" value="1"/>
</dbReference>
<dbReference type="Gene3D" id="3.40.50.300">
    <property type="entry name" value="P-loop containing nucleotide triphosphate hydrolases"/>
    <property type="match status" value="1"/>
</dbReference>
<proteinExistence type="predicted"/>
<keyword evidence="2" id="KW-0342">GTP-binding</keyword>
<dbReference type="NCBIfam" id="TIGR00231">
    <property type="entry name" value="small_GTP"/>
    <property type="match status" value="1"/>
</dbReference>
<evidence type="ECO:0000313" key="3">
    <source>
        <dbReference type="EMBL" id="KAG9510056.1"/>
    </source>
</evidence>
<dbReference type="PRINTS" id="PR00449">
    <property type="entry name" value="RASTRNSFRMNG"/>
</dbReference>
<dbReference type="InterPro" id="IPR005225">
    <property type="entry name" value="Small_GTP-bd"/>
</dbReference>
<evidence type="ECO:0000313" key="4">
    <source>
        <dbReference type="Proteomes" id="UP000825002"/>
    </source>
</evidence>
<dbReference type="SMART" id="SM00173">
    <property type="entry name" value="RAS"/>
    <property type="match status" value="1"/>
</dbReference>
<evidence type="ECO:0000256" key="1">
    <source>
        <dbReference type="ARBA" id="ARBA00022741"/>
    </source>
</evidence>
<protein>
    <submittedName>
        <fullName evidence="3">Ras-related protein Rab-34</fullName>
    </submittedName>
</protein>
<dbReference type="SUPFAM" id="SSF52540">
    <property type="entry name" value="P-loop containing nucleoside triphosphate hydrolases"/>
    <property type="match status" value="1"/>
</dbReference>
<dbReference type="Proteomes" id="UP000825002">
    <property type="component" value="Unassembled WGS sequence"/>
</dbReference>
<organism evidence="3 4">
    <name type="scientific">Fragariocoptes setiger</name>
    <dbReference type="NCBI Taxonomy" id="1670756"/>
    <lineage>
        <taxon>Eukaryota</taxon>
        <taxon>Metazoa</taxon>
        <taxon>Ecdysozoa</taxon>
        <taxon>Arthropoda</taxon>
        <taxon>Chelicerata</taxon>
        <taxon>Arachnida</taxon>
        <taxon>Acari</taxon>
        <taxon>Acariformes</taxon>
        <taxon>Trombidiformes</taxon>
        <taxon>Prostigmata</taxon>
        <taxon>Eupodina</taxon>
        <taxon>Eriophyoidea</taxon>
        <taxon>Phytoptidae</taxon>
        <taxon>Fragariocoptes</taxon>
    </lineage>
</organism>
<dbReference type="InterPro" id="IPR027417">
    <property type="entry name" value="P-loop_NTPase"/>
</dbReference>